<keyword evidence="9" id="KW-1185">Reference proteome</keyword>
<sequence>MKTITLYTRSYCPYCTMAKNLLAQVGAAERIHEISLDGNDAAFDEMREKSGRRTVPQIFIGNVHVGGFTDLQQLHREGGLMPLLD</sequence>
<dbReference type="InterPro" id="IPR036249">
    <property type="entry name" value="Thioredoxin-like_sf"/>
</dbReference>
<keyword evidence="2 6" id="KW-0813">Transport</keyword>
<dbReference type="PROSITE" id="PS00195">
    <property type="entry name" value="GLUTAREDOXIN_1"/>
    <property type="match status" value="1"/>
</dbReference>
<dbReference type="PROSITE" id="PS51354">
    <property type="entry name" value="GLUTAREDOXIN_2"/>
    <property type="match status" value="1"/>
</dbReference>
<keyword evidence="5 6" id="KW-0676">Redox-active center</keyword>
<dbReference type="PANTHER" id="PTHR45694">
    <property type="entry name" value="GLUTAREDOXIN 2"/>
    <property type="match status" value="1"/>
</dbReference>
<evidence type="ECO:0000256" key="1">
    <source>
        <dbReference type="ARBA" id="ARBA00007787"/>
    </source>
</evidence>
<gene>
    <name evidence="8" type="primary">grxC</name>
    <name evidence="8" type="ORF">LVJ77_06770</name>
</gene>
<proteinExistence type="inferred from homology"/>
<protein>
    <recommendedName>
        <fullName evidence="6">Glutaredoxin</fullName>
    </recommendedName>
</protein>
<dbReference type="GO" id="GO:0045454">
    <property type="term" value="P:cell redox homeostasis"/>
    <property type="evidence" value="ECO:0007669"/>
    <property type="project" value="InterPro"/>
</dbReference>
<dbReference type="InterPro" id="IPR002109">
    <property type="entry name" value="Glutaredoxin"/>
</dbReference>
<dbReference type="InterPro" id="IPR011900">
    <property type="entry name" value="GRX_bact"/>
</dbReference>
<dbReference type="Pfam" id="PF00462">
    <property type="entry name" value="Glutaredoxin"/>
    <property type="match status" value="1"/>
</dbReference>
<dbReference type="PANTHER" id="PTHR45694:SF18">
    <property type="entry name" value="GLUTAREDOXIN-1-RELATED"/>
    <property type="match status" value="1"/>
</dbReference>
<dbReference type="EMBL" id="CP091521">
    <property type="protein sequence ID" value="UOP04154.1"/>
    <property type="molecule type" value="Genomic_DNA"/>
</dbReference>
<feature type="domain" description="Glutaredoxin" evidence="7">
    <location>
        <begin position="4"/>
        <end position="65"/>
    </location>
</feature>
<dbReference type="GO" id="GO:0034599">
    <property type="term" value="P:cellular response to oxidative stress"/>
    <property type="evidence" value="ECO:0007669"/>
    <property type="project" value="TreeGrafter"/>
</dbReference>
<dbReference type="CDD" id="cd03418">
    <property type="entry name" value="GRX_GRXb_1_3_like"/>
    <property type="match status" value="1"/>
</dbReference>
<comment type="function">
    <text evidence="6">Has a glutathione-disulfide oxidoreductase activity in the presence of NADPH and glutathione reductase. Reduces low molecular weight disulfides and proteins.</text>
</comment>
<reference evidence="8" key="2">
    <citation type="submission" date="2024-09" db="EMBL/GenBank/DDBJ databases">
        <authorList>
            <person name="Veyrier F.J."/>
        </authorList>
    </citation>
    <scope>NUCLEOTIDE SEQUENCE</scope>
    <source>
        <strain evidence="8">17694</strain>
    </source>
</reference>
<keyword evidence="6" id="KW-0963">Cytoplasm</keyword>
<dbReference type="SUPFAM" id="SSF52833">
    <property type="entry name" value="Thioredoxin-like"/>
    <property type="match status" value="1"/>
</dbReference>
<dbReference type="GO" id="GO:0005737">
    <property type="term" value="C:cytoplasm"/>
    <property type="evidence" value="ECO:0007669"/>
    <property type="project" value="TreeGrafter"/>
</dbReference>
<evidence type="ECO:0000256" key="4">
    <source>
        <dbReference type="ARBA" id="ARBA00023157"/>
    </source>
</evidence>
<organism evidence="8 9">
    <name type="scientific">Conchiformibius kuhniae</name>
    <dbReference type="NCBI Taxonomy" id="211502"/>
    <lineage>
        <taxon>Bacteria</taxon>
        <taxon>Pseudomonadati</taxon>
        <taxon>Pseudomonadota</taxon>
        <taxon>Betaproteobacteria</taxon>
        <taxon>Neisseriales</taxon>
        <taxon>Neisseriaceae</taxon>
        <taxon>Conchiformibius</taxon>
    </lineage>
</organism>
<dbReference type="AlphaFoldDB" id="A0A8T9MSU7"/>
<evidence type="ECO:0000256" key="6">
    <source>
        <dbReference type="RuleBase" id="RU364065"/>
    </source>
</evidence>
<accession>A0A8T9MSU7</accession>
<comment type="similarity">
    <text evidence="1 6">Belongs to the glutaredoxin family.</text>
</comment>
<evidence type="ECO:0000259" key="7">
    <source>
        <dbReference type="Pfam" id="PF00462"/>
    </source>
</evidence>
<dbReference type="NCBIfam" id="TIGR02181">
    <property type="entry name" value="GRX_bact"/>
    <property type="match status" value="1"/>
</dbReference>
<evidence type="ECO:0000256" key="2">
    <source>
        <dbReference type="ARBA" id="ARBA00022448"/>
    </source>
</evidence>
<keyword evidence="4" id="KW-1015">Disulfide bond</keyword>
<evidence type="ECO:0000256" key="5">
    <source>
        <dbReference type="ARBA" id="ARBA00023284"/>
    </source>
</evidence>
<dbReference type="RefSeq" id="WP_027009197.1">
    <property type="nucleotide sequence ID" value="NZ_CP091521.1"/>
</dbReference>
<dbReference type="GO" id="GO:0015038">
    <property type="term" value="F:glutathione disulfide oxidoreductase activity"/>
    <property type="evidence" value="ECO:0007669"/>
    <property type="project" value="UniProtKB-UniRule"/>
</dbReference>
<name>A0A8T9MSU7_9NEIS</name>
<evidence type="ECO:0000313" key="8">
    <source>
        <dbReference type="EMBL" id="UOP04154.1"/>
    </source>
</evidence>
<keyword evidence="3 6" id="KW-0249">Electron transport</keyword>
<evidence type="ECO:0000256" key="3">
    <source>
        <dbReference type="ARBA" id="ARBA00022982"/>
    </source>
</evidence>
<dbReference type="InterPro" id="IPR014025">
    <property type="entry name" value="Glutaredoxin_subgr"/>
</dbReference>
<dbReference type="InterPro" id="IPR011767">
    <property type="entry name" value="GLR_AS"/>
</dbReference>
<reference evidence="8" key="1">
    <citation type="journal article" date="2022" name="Res Sq">
        <title>Evolution of multicellular longitudinally dividing oral cavity symbionts (Neisseriaceae).</title>
        <authorList>
            <person name="Nyongesa S."/>
            <person name="Weber P."/>
            <person name="Bernet E."/>
            <person name="Pullido F."/>
            <person name="Nieckarz M."/>
            <person name="Delaby M."/>
            <person name="Nieves C."/>
            <person name="Viehboeck T."/>
            <person name="Krause N."/>
            <person name="Rivera-Millot A."/>
            <person name="Nakamura A."/>
            <person name="Vischer N."/>
            <person name="VanNieuwenhze M."/>
            <person name="Brun Y."/>
            <person name="Cava F."/>
            <person name="Bulgheresi S."/>
            <person name="Veyrier F."/>
        </authorList>
    </citation>
    <scope>NUCLEOTIDE SEQUENCE</scope>
    <source>
        <strain evidence="8">17694</strain>
    </source>
</reference>
<dbReference type="PRINTS" id="PR00160">
    <property type="entry name" value="GLUTAREDOXIN"/>
</dbReference>
<evidence type="ECO:0000313" key="9">
    <source>
        <dbReference type="Proteomes" id="UP000831534"/>
    </source>
</evidence>
<dbReference type="KEGG" id="ckh:LVJ77_06770"/>
<dbReference type="Proteomes" id="UP000831534">
    <property type="component" value="Chromosome"/>
</dbReference>
<dbReference type="Gene3D" id="3.40.30.10">
    <property type="entry name" value="Glutaredoxin"/>
    <property type="match status" value="1"/>
</dbReference>